<dbReference type="CDD" id="cd20335">
    <property type="entry name" value="BRcat_RBR"/>
    <property type="match status" value="1"/>
</dbReference>
<gene>
    <name evidence="12" type="ORF">LTR62_007482</name>
</gene>
<evidence type="ECO:0000256" key="10">
    <source>
        <dbReference type="SAM" id="MobiDB-lite"/>
    </source>
</evidence>
<dbReference type="EC" id="2.3.2.31" evidence="3"/>
<evidence type="ECO:0000313" key="12">
    <source>
        <dbReference type="EMBL" id="KAK5109120.1"/>
    </source>
</evidence>
<evidence type="ECO:0000256" key="5">
    <source>
        <dbReference type="ARBA" id="ARBA00022723"/>
    </source>
</evidence>
<dbReference type="InterPro" id="IPR002867">
    <property type="entry name" value="IBR_dom"/>
</dbReference>
<dbReference type="Pfam" id="PF22605">
    <property type="entry name" value="IBR_2"/>
    <property type="match status" value="1"/>
</dbReference>
<reference evidence="12" key="1">
    <citation type="submission" date="2023-08" db="EMBL/GenBank/DDBJ databases">
        <title>Black Yeasts Isolated from many extreme environments.</title>
        <authorList>
            <person name="Coleine C."/>
            <person name="Stajich J.E."/>
            <person name="Selbmann L."/>
        </authorList>
    </citation>
    <scope>NUCLEOTIDE SEQUENCE</scope>
    <source>
        <strain evidence="12">CCFEE 5401</strain>
    </source>
</reference>
<keyword evidence="6" id="KW-0677">Repeat</keyword>
<dbReference type="PROSITE" id="PS51873">
    <property type="entry name" value="TRIAD"/>
    <property type="match status" value="1"/>
</dbReference>
<evidence type="ECO:0000256" key="1">
    <source>
        <dbReference type="ARBA" id="ARBA00001798"/>
    </source>
</evidence>
<dbReference type="Gene3D" id="1.20.120.1750">
    <property type="match status" value="1"/>
</dbReference>
<keyword evidence="7" id="KW-0863">Zinc-finger</keyword>
<evidence type="ECO:0000256" key="2">
    <source>
        <dbReference type="ARBA" id="ARBA00004906"/>
    </source>
</evidence>
<dbReference type="EMBL" id="JAVRRL010000070">
    <property type="protein sequence ID" value="KAK5109120.1"/>
    <property type="molecule type" value="Genomic_DNA"/>
</dbReference>
<dbReference type="InterPro" id="IPR044066">
    <property type="entry name" value="TRIAD_supradom"/>
</dbReference>
<organism evidence="12 13">
    <name type="scientific">Meristemomyces frigidus</name>
    <dbReference type="NCBI Taxonomy" id="1508187"/>
    <lineage>
        <taxon>Eukaryota</taxon>
        <taxon>Fungi</taxon>
        <taxon>Dikarya</taxon>
        <taxon>Ascomycota</taxon>
        <taxon>Pezizomycotina</taxon>
        <taxon>Dothideomycetes</taxon>
        <taxon>Dothideomycetidae</taxon>
        <taxon>Mycosphaerellales</taxon>
        <taxon>Teratosphaeriaceae</taxon>
        <taxon>Meristemomyces</taxon>
    </lineage>
</organism>
<name>A0AAN7TBK1_9PEZI</name>
<protein>
    <recommendedName>
        <fullName evidence="3">RBR-type E3 ubiquitin transferase</fullName>
        <ecNumber evidence="3">2.3.2.31</ecNumber>
    </recommendedName>
</protein>
<dbReference type="SUPFAM" id="SSF57850">
    <property type="entry name" value="RING/U-box"/>
    <property type="match status" value="2"/>
</dbReference>
<sequence>MKAVNVEEVATKKVYQQFDEAERKHIADNTPGWRWCMAPGCRAGHVLEGQPTTTGGSSENQGKAKLTAKKKNTKTTNSPRTAPDVDIWTCKVCGAKACVPCDRPWHQGETCKDYEARTKDRLDEEDLSLSIIQRYTRPCPNCKKPIEKDGGCSNMFCK</sequence>
<keyword evidence="9" id="KW-0862">Zinc</keyword>
<evidence type="ECO:0000259" key="11">
    <source>
        <dbReference type="PROSITE" id="PS51873"/>
    </source>
</evidence>
<feature type="domain" description="RING-type" evidence="11">
    <location>
        <begin position="1"/>
        <end position="158"/>
    </location>
</feature>
<proteinExistence type="predicted"/>
<comment type="catalytic activity">
    <reaction evidence="1">
        <text>[E2 ubiquitin-conjugating enzyme]-S-ubiquitinyl-L-cysteine + [acceptor protein]-L-lysine = [E2 ubiquitin-conjugating enzyme]-L-cysteine + [acceptor protein]-N(6)-ubiquitinyl-L-lysine.</text>
        <dbReference type="EC" id="2.3.2.31"/>
    </reaction>
</comment>
<dbReference type="AlphaFoldDB" id="A0AAN7TBK1"/>
<dbReference type="InterPro" id="IPR031127">
    <property type="entry name" value="E3_UB_ligase_RBR"/>
</dbReference>
<evidence type="ECO:0000313" key="13">
    <source>
        <dbReference type="Proteomes" id="UP001310890"/>
    </source>
</evidence>
<dbReference type="GO" id="GO:0061630">
    <property type="term" value="F:ubiquitin protein ligase activity"/>
    <property type="evidence" value="ECO:0007669"/>
    <property type="project" value="UniProtKB-EC"/>
</dbReference>
<evidence type="ECO:0000256" key="8">
    <source>
        <dbReference type="ARBA" id="ARBA00022786"/>
    </source>
</evidence>
<evidence type="ECO:0000256" key="4">
    <source>
        <dbReference type="ARBA" id="ARBA00022679"/>
    </source>
</evidence>
<dbReference type="GO" id="GO:0016567">
    <property type="term" value="P:protein ubiquitination"/>
    <property type="evidence" value="ECO:0007669"/>
    <property type="project" value="InterPro"/>
</dbReference>
<dbReference type="PANTHER" id="PTHR11685">
    <property type="entry name" value="RBR FAMILY RING FINGER AND IBR DOMAIN-CONTAINING"/>
    <property type="match status" value="1"/>
</dbReference>
<comment type="pathway">
    <text evidence="2">Protein modification; protein ubiquitination.</text>
</comment>
<dbReference type="InterPro" id="IPR054694">
    <property type="entry name" value="Parkin-like_IBR"/>
</dbReference>
<feature type="compositionally biased region" description="Polar residues" evidence="10">
    <location>
        <begin position="50"/>
        <end position="61"/>
    </location>
</feature>
<keyword evidence="4" id="KW-0808">Transferase</keyword>
<accession>A0AAN7TBK1</accession>
<keyword evidence="8" id="KW-0833">Ubl conjugation pathway</keyword>
<keyword evidence="5" id="KW-0479">Metal-binding</keyword>
<evidence type="ECO:0000256" key="6">
    <source>
        <dbReference type="ARBA" id="ARBA00022737"/>
    </source>
</evidence>
<evidence type="ECO:0000256" key="7">
    <source>
        <dbReference type="ARBA" id="ARBA00022771"/>
    </source>
</evidence>
<comment type="caution">
    <text evidence="12">The sequence shown here is derived from an EMBL/GenBank/DDBJ whole genome shotgun (WGS) entry which is preliminary data.</text>
</comment>
<evidence type="ECO:0000256" key="3">
    <source>
        <dbReference type="ARBA" id="ARBA00012251"/>
    </source>
</evidence>
<feature type="region of interest" description="Disordered" evidence="10">
    <location>
        <begin position="47"/>
        <end position="80"/>
    </location>
</feature>
<dbReference type="Proteomes" id="UP001310890">
    <property type="component" value="Unassembled WGS sequence"/>
</dbReference>
<dbReference type="GO" id="GO:0008270">
    <property type="term" value="F:zinc ion binding"/>
    <property type="evidence" value="ECO:0007669"/>
    <property type="project" value="UniProtKB-KW"/>
</dbReference>
<dbReference type="Pfam" id="PF01485">
    <property type="entry name" value="IBR"/>
    <property type="match status" value="1"/>
</dbReference>
<evidence type="ECO:0000256" key="9">
    <source>
        <dbReference type="ARBA" id="ARBA00022833"/>
    </source>
</evidence>